<feature type="domain" description="ATP-dependent RecD2 DNA helicase OB-fold" evidence="7">
    <location>
        <begin position="5"/>
        <end position="83"/>
    </location>
</feature>
<dbReference type="InterPro" id="IPR055446">
    <property type="entry name" value="RecD2_N_OB"/>
</dbReference>
<dbReference type="InterPro" id="IPR006345">
    <property type="entry name" value="RecD2"/>
</dbReference>
<evidence type="ECO:0000256" key="3">
    <source>
        <dbReference type="HAMAP-Rule" id="MF_01488"/>
    </source>
</evidence>
<keyword evidence="2 3" id="KW-0067">ATP-binding</keyword>
<dbReference type="Gene3D" id="2.30.30.940">
    <property type="match status" value="1"/>
</dbReference>
<evidence type="ECO:0000313" key="9">
    <source>
        <dbReference type="Proteomes" id="UP000005926"/>
    </source>
</evidence>
<dbReference type="Proteomes" id="UP000005926">
    <property type="component" value="Unassembled WGS sequence"/>
</dbReference>
<comment type="catalytic activity">
    <reaction evidence="3">
        <text>ATP + H2O = ADP + phosphate + H(+)</text>
        <dbReference type="Rhea" id="RHEA:13065"/>
        <dbReference type="ChEBI" id="CHEBI:15377"/>
        <dbReference type="ChEBI" id="CHEBI:15378"/>
        <dbReference type="ChEBI" id="CHEBI:30616"/>
        <dbReference type="ChEBI" id="CHEBI:43474"/>
        <dbReference type="ChEBI" id="CHEBI:456216"/>
        <dbReference type="EC" id="5.6.2.3"/>
    </reaction>
</comment>
<proteinExistence type="inferred from homology"/>
<dbReference type="InterPro" id="IPR029493">
    <property type="entry name" value="RecD2-like_HHH"/>
</dbReference>
<dbReference type="Pfam" id="PF23139">
    <property type="entry name" value="OB_YrrC"/>
    <property type="match status" value="1"/>
</dbReference>
<dbReference type="EMBL" id="ACKZ01000008">
    <property type="protein sequence ID" value="EEW38099.1"/>
    <property type="molecule type" value="Genomic_DNA"/>
</dbReference>
<dbReference type="HOGENOM" id="CLU_007524_0_1_9"/>
<dbReference type="RefSeq" id="WP_005605383.1">
    <property type="nucleotide sequence ID" value="NZ_CP102283.1"/>
</dbReference>
<dbReference type="GO" id="GO:0006310">
    <property type="term" value="P:DNA recombination"/>
    <property type="evidence" value="ECO:0007669"/>
    <property type="project" value="InterPro"/>
</dbReference>
<dbReference type="PANTHER" id="PTHR43788:SF6">
    <property type="entry name" value="DNA HELICASE B"/>
    <property type="match status" value="1"/>
</dbReference>
<evidence type="ECO:0000259" key="5">
    <source>
        <dbReference type="Pfam" id="PF14490"/>
    </source>
</evidence>
<dbReference type="HAMAP" id="MF_01488">
    <property type="entry name" value="RecD2"/>
    <property type="match status" value="1"/>
</dbReference>
<dbReference type="Pfam" id="PF13538">
    <property type="entry name" value="UvrD_C_2"/>
    <property type="match status" value="1"/>
</dbReference>
<evidence type="ECO:0000256" key="1">
    <source>
        <dbReference type="ARBA" id="ARBA00022741"/>
    </source>
</evidence>
<dbReference type="GO" id="GO:0005524">
    <property type="term" value="F:ATP binding"/>
    <property type="evidence" value="ECO:0007669"/>
    <property type="project" value="UniProtKB-UniRule"/>
</dbReference>
<dbReference type="GO" id="GO:0017116">
    <property type="term" value="F:single-stranded DNA helicase activity"/>
    <property type="evidence" value="ECO:0007669"/>
    <property type="project" value="TreeGrafter"/>
</dbReference>
<dbReference type="Pfam" id="PF13245">
    <property type="entry name" value="AAA_19"/>
    <property type="match status" value="1"/>
</dbReference>
<evidence type="ECO:0000259" key="6">
    <source>
        <dbReference type="Pfam" id="PF18335"/>
    </source>
</evidence>
<name>C8NEJ8_9LACT</name>
<dbReference type="GO" id="GO:0043139">
    <property type="term" value="F:5'-3' DNA helicase activity"/>
    <property type="evidence" value="ECO:0007669"/>
    <property type="project" value="UniProtKB-UniRule"/>
</dbReference>
<comment type="function">
    <text evidence="3">DNA-dependent ATPase and ATP-dependent 5'-3' DNA helicase. Has no activity on blunt DNA or DNA with 3'-overhangs, requires at least 10 bases of 5'-ssDNA for helicase activity.</text>
</comment>
<evidence type="ECO:0000259" key="7">
    <source>
        <dbReference type="Pfam" id="PF23139"/>
    </source>
</evidence>
<feature type="domain" description="ATP-dependent RecD2 DNA helicase-like helix-hairpin-helix" evidence="5">
    <location>
        <begin position="149"/>
        <end position="239"/>
    </location>
</feature>
<dbReference type="CDD" id="cd17933">
    <property type="entry name" value="DEXSc_RecD-like"/>
    <property type="match status" value="1"/>
</dbReference>
<dbReference type="GeneID" id="78411388"/>
<keyword evidence="9" id="KW-1185">Reference proteome</keyword>
<dbReference type="AlphaFoldDB" id="C8NEJ8"/>
<feature type="binding site" evidence="3">
    <location>
        <begin position="357"/>
        <end position="361"/>
    </location>
    <ligand>
        <name>ATP</name>
        <dbReference type="ChEBI" id="CHEBI:30616"/>
    </ligand>
</feature>
<evidence type="ECO:0000256" key="2">
    <source>
        <dbReference type="ARBA" id="ARBA00022840"/>
    </source>
</evidence>
<keyword evidence="1 3" id="KW-0547">Nucleotide-binding</keyword>
<dbReference type="GO" id="GO:0003677">
    <property type="term" value="F:DNA binding"/>
    <property type="evidence" value="ECO:0007669"/>
    <property type="project" value="UniProtKB-UniRule"/>
</dbReference>
<comment type="similarity">
    <text evidence="3">Belongs to the RecD family. RecD2 subfamily.</text>
</comment>
<dbReference type="CDD" id="cd18809">
    <property type="entry name" value="SF1_C_RecD"/>
    <property type="match status" value="1"/>
</dbReference>
<keyword evidence="3" id="KW-0413">Isomerase</keyword>
<dbReference type="Pfam" id="PF18335">
    <property type="entry name" value="SH3_13"/>
    <property type="match status" value="1"/>
</dbReference>
<dbReference type="NCBIfam" id="TIGR01448">
    <property type="entry name" value="recD_rel"/>
    <property type="match status" value="1"/>
</dbReference>
<evidence type="ECO:0000259" key="4">
    <source>
        <dbReference type="Pfam" id="PF13538"/>
    </source>
</evidence>
<gene>
    <name evidence="8" type="primary">recD</name>
    <name evidence="3" type="synonym">recD2</name>
    <name evidence="8" type="ORF">HMPREF0444_0343</name>
</gene>
<keyword evidence="3 8" id="KW-0378">Hydrolase</keyword>
<dbReference type="Gene3D" id="1.10.10.2220">
    <property type="match status" value="1"/>
</dbReference>
<dbReference type="InterPro" id="IPR027417">
    <property type="entry name" value="P-loop_NTPase"/>
</dbReference>
<dbReference type="STRING" id="638301.HMPREF0444_0343"/>
<dbReference type="SUPFAM" id="SSF52540">
    <property type="entry name" value="P-loop containing nucleoside triphosphate hydrolases"/>
    <property type="match status" value="2"/>
</dbReference>
<dbReference type="Gene3D" id="3.40.50.300">
    <property type="entry name" value="P-loop containing nucleotide triphosphate hydrolases"/>
    <property type="match status" value="2"/>
</dbReference>
<dbReference type="GO" id="GO:0016887">
    <property type="term" value="F:ATP hydrolysis activity"/>
    <property type="evidence" value="ECO:0007669"/>
    <property type="project" value="RHEA"/>
</dbReference>
<dbReference type="eggNOG" id="COG0507">
    <property type="taxonomic scope" value="Bacteria"/>
</dbReference>
<organism evidence="8 9">
    <name type="scientific">Granulicatella adiacens ATCC 49175</name>
    <dbReference type="NCBI Taxonomy" id="638301"/>
    <lineage>
        <taxon>Bacteria</taxon>
        <taxon>Bacillati</taxon>
        <taxon>Bacillota</taxon>
        <taxon>Bacilli</taxon>
        <taxon>Lactobacillales</taxon>
        <taxon>Carnobacteriaceae</taxon>
        <taxon>Granulicatella</taxon>
    </lineage>
</organism>
<feature type="domain" description="ATP-dependent RecD2 DNA helicase SH3" evidence="6">
    <location>
        <begin position="573"/>
        <end position="644"/>
    </location>
</feature>
<accession>C8NEJ8</accession>
<comment type="caution">
    <text evidence="8">The sequence shown here is derived from an EMBL/GenBank/DDBJ whole genome shotgun (WGS) entry which is preliminary data.</text>
</comment>
<protein>
    <recommendedName>
        <fullName evidence="3">ATP-dependent RecD2 DNA helicase</fullName>
        <ecNumber evidence="3">5.6.2.3</ecNumber>
    </recommendedName>
    <alternativeName>
        <fullName evidence="3">DNA 5'-3' helicase subunit RecD2</fullName>
    </alternativeName>
</protein>
<dbReference type="Pfam" id="PF14490">
    <property type="entry name" value="HHH_RecD2"/>
    <property type="match status" value="1"/>
</dbReference>
<reference evidence="8 9" key="1">
    <citation type="submission" date="2009-08" db="EMBL/GenBank/DDBJ databases">
        <authorList>
            <person name="Muzny D."/>
            <person name="Qin X."/>
            <person name="Deng J."/>
            <person name="Jiang H."/>
            <person name="Liu Y."/>
            <person name="Qu J."/>
            <person name="Song X.-Z."/>
            <person name="Zhang L."/>
            <person name="Thornton R."/>
            <person name="Coyle M."/>
            <person name="Francisco L."/>
            <person name="Jackson L."/>
            <person name="Javaid M."/>
            <person name="Korchina V."/>
            <person name="Kovar C."/>
            <person name="Mata R."/>
            <person name="Mathew T."/>
            <person name="Ngo R."/>
            <person name="Nguyen L."/>
            <person name="Nguyen N."/>
            <person name="Okwuonu G."/>
            <person name="Ongeri F."/>
            <person name="Pham C."/>
            <person name="Simmons D."/>
            <person name="Wilczek-Boney K."/>
            <person name="Hale W."/>
            <person name="Jakkamsetti A."/>
            <person name="Pham P."/>
            <person name="Ruth R."/>
            <person name="San Lucas F."/>
            <person name="Warren J."/>
            <person name="Zhang J."/>
            <person name="Zhao Z."/>
            <person name="Zhou C."/>
            <person name="Zhu D."/>
            <person name="Lee S."/>
            <person name="Bess C."/>
            <person name="Blankenburg K."/>
            <person name="Forbes L."/>
            <person name="Fu Q."/>
            <person name="Gubbala S."/>
            <person name="Hirani K."/>
            <person name="Jayaseelan J.C."/>
            <person name="Lara F."/>
            <person name="Munidasa M."/>
            <person name="Palculict T."/>
            <person name="Patil S."/>
            <person name="Pu L.-L."/>
            <person name="Saada N."/>
            <person name="Tang L."/>
            <person name="Weissenberger G."/>
            <person name="Zhu Y."/>
            <person name="Hemphill L."/>
            <person name="Shang Y."/>
            <person name="Youmans B."/>
            <person name="Ayvaz T."/>
            <person name="Ross M."/>
            <person name="Santibanez J."/>
            <person name="Aqrawi P."/>
            <person name="Gross S."/>
            <person name="Joshi V."/>
            <person name="Fowler G."/>
            <person name="Nazareth L."/>
            <person name="Reid J."/>
            <person name="Worley K."/>
            <person name="Petrosino J."/>
            <person name="Highlander S."/>
            <person name="Gibbs R."/>
        </authorList>
    </citation>
    <scope>NUCLEOTIDE SEQUENCE [LARGE SCALE GENOMIC DNA]</scope>
    <source>
        <strain evidence="8 9">ATCC 49175</strain>
    </source>
</reference>
<dbReference type="InterPro" id="IPR027785">
    <property type="entry name" value="UvrD-like_helicase_C"/>
</dbReference>
<dbReference type="PANTHER" id="PTHR43788">
    <property type="entry name" value="DNA2/NAM7 HELICASE FAMILY MEMBER"/>
    <property type="match status" value="1"/>
</dbReference>
<dbReference type="EC" id="5.6.2.3" evidence="3"/>
<keyword evidence="3" id="KW-0238">DNA-binding</keyword>
<evidence type="ECO:0000313" key="8">
    <source>
        <dbReference type="EMBL" id="EEW38099.1"/>
    </source>
</evidence>
<sequence>MSEANYIVGEVLTTFFENAQNFYKVLLVRVIESNCVSVDDEIVVTGIFGQIHSDISYRFNGKIVSHPKYGEQFQADNYQQTQPTGKRGLIQYFSSAHFPGIGEKTAEKIVEKLGEDALERILNDGNALDGITGLTKKKKEMIREVITQNQGTEKLMFELTNLGFTPSIAQKIIGMFKDKAKQILDEDPYLLLQKIEGLGFRRMDSIAQSMGIDPDDASRIKGALFIVTRDFCYQTGDTYISSEVLITQAQRLLESCQNYLIDPEKLVDALNDLIREGVVYSDESRIAIASLYFAELGIRNAISRRVTNEKDSLSKESISKAIQRTQEKFDIIYDEFQKEAIHQIMNEPIFVLTGGPGTGKTTIINAVIDVYCQLNEIQDVEDALVLAAPTGRAAKRMNELTGFPSSTIHRLLGIAIDSPEESFEDKEINGEFLIIDEMSMVDTWLMNRVLKASPDRLKILLVGDSNQLPSVGPGQVLTDLLETKSIPSMELKRIHRQTNQSSIVELAHCIKDGFLPNNFAQKQLDRSFLPCTPERLVSIIEQVVVAALKKGYTKKDIQVLAPMYKGDSGINAINQMMQEILNPKIGNSVREVESFDRVFRVGDKVLQLVNLPEENVYNGDIGEITAIQFAKENEDQVDKIYVLFDQTEVEYTRTDWQQLTLAYCCSIHKAQGSEFKMVILPMVNQYSRMLQRNLLYTAVTRGQQYLILCGEAGAFQKSATTISPKRATFLQEFLRDLSTNAFDEFVEKIVEDSSDTHSFNVEESHSKENVVLNMRIIDEDLISPMIGMEDLSPYDFMKRS</sequence>
<keyword evidence="3 8" id="KW-0347">Helicase</keyword>
<dbReference type="InterPro" id="IPR041451">
    <property type="entry name" value="RecD2_SH13"/>
</dbReference>
<dbReference type="InterPro" id="IPR050534">
    <property type="entry name" value="Coronavir_polyprotein_1ab"/>
</dbReference>
<feature type="domain" description="UvrD-like helicase C-terminal" evidence="4">
    <location>
        <begin position="661"/>
        <end position="708"/>
    </location>
</feature>
<dbReference type="GO" id="GO:0009338">
    <property type="term" value="C:exodeoxyribonuclease V complex"/>
    <property type="evidence" value="ECO:0007669"/>
    <property type="project" value="TreeGrafter"/>
</dbReference>